<evidence type="ECO:0000256" key="1">
    <source>
        <dbReference type="ARBA" id="ARBA00005190"/>
    </source>
</evidence>
<dbReference type="RefSeq" id="WP_188681508.1">
    <property type="nucleotide sequence ID" value="NZ_BMNY01000002.1"/>
</dbReference>
<comment type="similarity">
    <text evidence="2 9 10">Belongs to the FGGY kinase family.</text>
</comment>
<feature type="binding site" evidence="9">
    <location>
        <position position="411"/>
    </location>
    <ligand>
        <name>ADP</name>
        <dbReference type="ChEBI" id="CHEBI:456216"/>
    </ligand>
</feature>
<evidence type="ECO:0000259" key="11">
    <source>
        <dbReference type="Pfam" id="PF00370"/>
    </source>
</evidence>
<dbReference type="InterPro" id="IPR018484">
    <property type="entry name" value="FGGY_N"/>
</dbReference>
<dbReference type="NCBIfam" id="TIGR01311">
    <property type="entry name" value="glycerol_kin"/>
    <property type="match status" value="1"/>
</dbReference>
<evidence type="ECO:0000256" key="4">
    <source>
        <dbReference type="ARBA" id="ARBA00022741"/>
    </source>
</evidence>
<evidence type="ECO:0000256" key="5">
    <source>
        <dbReference type="ARBA" id="ARBA00022777"/>
    </source>
</evidence>
<evidence type="ECO:0000256" key="2">
    <source>
        <dbReference type="ARBA" id="ARBA00009156"/>
    </source>
</evidence>
<comment type="function">
    <text evidence="9">Key enzyme in the regulation of glycerol uptake and metabolism. Catalyzes the phosphorylation of glycerol to yield sn-glycerol 3-phosphate.</text>
</comment>
<evidence type="ECO:0000256" key="3">
    <source>
        <dbReference type="ARBA" id="ARBA00022679"/>
    </source>
</evidence>
<feature type="binding site" evidence="9">
    <location>
        <position position="411"/>
    </location>
    <ligand>
        <name>ATP</name>
        <dbReference type="ChEBI" id="CHEBI:30616"/>
    </ligand>
</feature>
<dbReference type="PIRSF" id="PIRSF000538">
    <property type="entry name" value="GlpK"/>
    <property type="match status" value="1"/>
</dbReference>
<gene>
    <name evidence="9" type="primary">glpK</name>
    <name evidence="13" type="ORF">GCM10007108_13830</name>
</gene>
<protein>
    <recommendedName>
        <fullName evidence="9">Glycerol kinase</fullName>
        <ecNumber evidence="9">2.7.1.30</ecNumber>
    </recommendedName>
    <alternativeName>
        <fullName evidence="9">ATP:glycerol 3-phosphotransferase</fullName>
    </alternativeName>
    <alternativeName>
        <fullName evidence="9">Glycerokinase</fullName>
        <shortName evidence="9">GK</shortName>
    </alternativeName>
</protein>
<feature type="domain" description="Carbohydrate kinase FGGY N-terminal" evidence="11">
    <location>
        <begin position="8"/>
        <end position="252"/>
    </location>
</feature>
<evidence type="ECO:0000313" key="14">
    <source>
        <dbReference type="Proteomes" id="UP000632195"/>
    </source>
</evidence>
<dbReference type="InterPro" id="IPR043129">
    <property type="entry name" value="ATPase_NBD"/>
</dbReference>
<comment type="catalytic activity">
    <reaction evidence="8 9">
        <text>glycerol + ATP = sn-glycerol 3-phosphate + ADP + H(+)</text>
        <dbReference type="Rhea" id="RHEA:21644"/>
        <dbReference type="ChEBI" id="CHEBI:15378"/>
        <dbReference type="ChEBI" id="CHEBI:17754"/>
        <dbReference type="ChEBI" id="CHEBI:30616"/>
        <dbReference type="ChEBI" id="CHEBI:57597"/>
        <dbReference type="ChEBI" id="CHEBI:456216"/>
        <dbReference type="EC" id="2.7.1.30"/>
    </reaction>
</comment>
<feature type="binding site" evidence="9">
    <location>
        <position position="136"/>
    </location>
    <ligand>
        <name>glycerol</name>
        <dbReference type="ChEBI" id="CHEBI:17754"/>
    </ligand>
</feature>
<dbReference type="EC" id="2.7.1.30" evidence="9"/>
<comment type="caution">
    <text evidence="13">The sequence shown here is derived from an EMBL/GenBank/DDBJ whole genome shotgun (WGS) entry which is preliminary data.</text>
</comment>
<dbReference type="FunFam" id="3.30.420.40:FF:000007">
    <property type="entry name" value="Glycerol kinase"/>
    <property type="match status" value="1"/>
</dbReference>
<dbReference type="GO" id="GO:0005829">
    <property type="term" value="C:cytosol"/>
    <property type="evidence" value="ECO:0007669"/>
    <property type="project" value="TreeGrafter"/>
</dbReference>
<evidence type="ECO:0000256" key="9">
    <source>
        <dbReference type="HAMAP-Rule" id="MF_00186"/>
    </source>
</evidence>
<dbReference type="AlphaFoldDB" id="A0AA37BSD0"/>
<dbReference type="Proteomes" id="UP000632195">
    <property type="component" value="Unassembled WGS sequence"/>
</dbReference>
<dbReference type="PANTHER" id="PTHR10196">
    <property type="entry name" value="SUGAR KINASE"/>
    <property type="match status" value="1"/>
</dbReference>
<dbReference type="Gene3D" id="3.30.420.40">
    <property type="match status" value="2"/>
</dbReference>
<dbReference type="PANTHER" id="PTHR10196:SF69">
    <property type="entry name" value="GLYCEROL KINASE"/>
    <property type="match status" value="1"/>
</dbReference>
<evidence type="ECO:0000256" key="8">
    <source>
        <dbReference type="ARBA" id="ARBA00052101"/>
    </source>
</evidence>
<dbReference type="Pfam" id="PF02782">
    <property type="entry name" value="FGGY_C"/>
    <property type="match status" value="1"/>
</dbReference>
<keyword evidence="6 9" id="KW-0319">Glycerol metabolism</keyword>
<feature type="binding site" evidence="9">
    <location>
        <position position="87"/>
    </location>
    <ligand>
        <name>sn-glycerol 3-phosphate</name>
        <dbReference type="ChEBI" id="CHEBI:57597"/>
    </ligand>
</feature>
<feature type="binding site" evidence="9">
    <location>
        <position position="267"/>
    </location>
    <ligand>
        <name>ADP</name>
        <dbReference type="ChEBI" id="CHEBI:456216"/>
    </ligand>
</feature>
<comment type="caution">
    <text evidence="9">Lacks conserved residue(s) required for the propagation of feature annotation.</text>
</comment>
<evidence type="ECO:0000313" key="13">
    <source>
        <dbReference type="EMBL" id="GGM76987.1"/>
    </source>
</evidence>
<feature type="binding site" evidence="9">
    <location>
        <position position="245"/>
    </location>
    <ligand>
        <name>glycerol</name>
        <dbReference type="ChEBI" id="CHEBI:17754"/>
    </ligand>
</feature>
<dbReference type="GO" id="GO:0004370">
    <property type="term" value="F:glycerol kinase activity"/>
    <property type="evidence" value="ECO:0007669"/>
    <property type="project" value="UniProtKB-UniRule"/>
</dbReference>
<dbReference type="CDD" id="cd07769">
    <property type="entry name" value="ASKHA_NBD_FGGY_GK"/>
    <property type="match status" value="1"/>
</dbReference>
<dbReference type="InterPro" id="IPR005999">
    <property type="entry name" value="Glycerol_kin"/>
</dbReference>
<feature type="binding site" evidence="9">
    <location>
        <position position="136"/>
    </location>
    <ligand>
        <name>sn-glycerol 3-phosphate</name>
        <dbReference type="ChEBI" id="CHEBI:57597"/>
    </ligand>
</feature>
<accession>A0AA37BSD0</accession>
<keyword evidence="5 9" id="KW-0418">Kinase</keyword>
<name>A0AA37BSD0_9ARCH</name>
<dbReference type="NCBIfam" id="NF000756">
    <property type="entry name" value="PRK00047.1"/>
    <property type="match status" value="1"/>
</dbReference>
<feature type="binding site" evidence="9">
    <location>
        <position position="17"/>
    </location>
    <ligand>
        <name>ATP</name>
        <dbReference type="ChEBI" id="CHEBI:30616"/>
    </ligand>
</feature>
<feature type="binding site" evidence="9">
    <location>
        <position position="415"/>
    </location>
    <ligand>
        <name>ADP</name>
        <dbReference type="ChEBI" id="CHEBI:456216"/>
    </ligand>
</feature>
<proteinExistence type="inferred from homology"/>
<feature type="binding site" evidence="9">
    <location>
        <position position="20"/>
    </location>
    <ligand>
        <name>ADP</name>
        <dbReference type="ChEBI" id="CHEBI:456216"/>
    </ligand>
</feature>
<feature type="domain" description="Carbohydrate kinase FGGY C-terminal" evidence="12">
    <location>
        <begin position="262"/>
        <end position="451"/>
    </location>
</feature>
<organism evidence="13 14">
    <name type="scientific">Thermogymnomonas acidicola</name>
    <dbReference type="NCBI Taxonomy" id="399579"/>
    <lineage>
        <taxon>Archaea</taxon>
        <taxon>Methanobacteriati</taxon>
        <taxon>Thermoplasmatota</taxon>
        <taxon>Thermoplasmata</taxon>
        <taxon>Thermoplasmatales</taxon>
        <taxon>Thermogymnomonas</taxon>
    </lineage>
</organism>
<feature type="binding site" evidence="9">
    <location>
        <position position="310"/>
    </location>
    <ligand>
        <name>ATP</name>
        <dbReference type="ChEBI" id="CHEBI:30616"/>
    </ligand>
</feature>
<keyword evidence="7 9" id="KW-0067">ATP-binding</keyword>
<evidence type="ECO:0000256" key="10">
    <source>
        <dbReference type="RuleBase" id="RU003733"/>
    </source>
</evidence>
<reference evidence="13" key="1">
    <citation type="journal article" date="2014" name="Int. J. Syst. Evol. Microbiol.">
        <title>Complete genome sequence of Corynebacterium casei LMG S-19264T (=DSM 44701T), isolated from a smear-ripened cheese.</title>
        <authorList>
            <consortium name="US DOE Joint Genome Institute (JGI-PGF)"/>
            <person name="Walter F."/>
            <person name="Albersmeier A."/>
            <person name="Kalinowski J."/>
            <person name="Ruckert C."/>
        </authorList>
    </citation>
    <scope>NUCLEOTIDE SEQUENCE</scope>
    <source>
        <strain evidence="13">JCM 13583</strain>
    </source>
</reference>
<feature type="binding site" evidence="9">
    <location>
        <position position="86"/>
    </location>
    <ligand>
        <name>sn-glycerol 3-phosphate</name>
        <dbReference type="ChEBI" id="CHEBI:57597"/>
    </ligand>
</feature>
<sequence>MCGSEDGYVLTLDAGTTSVRAIVWDHEGNPRGSGQYGVTQFYPYPGWMEQDPEEIWHLQWRAAEDAISSAGIEKGRLVGIGITNQRETSVLWDARTGRPVYSAIVWQDRRTSSYTDMLKENPGELRERTGLIPDPYFSAPKVRWVLDNVPRARDLALLGDLRFGTIDSWLLWKLTGGRVHCTDHTNASRTMLFNVNRLQWDHDLLEVFGIPGSILPEVRPSSFTYGYTDESVTGVSIPVTGMIGDQQASLFGHTALSPGQVKNTYGTGSFVLVNTGNRPVVSRELVTTVAYSLEDHRAIYALEGSIFVSGAIVEWLIDGLGLFKGVGELVSQAEVVADNGGVYTVPAMAGLGAPYWDPHARGLIIGLTRGTTRAHIARSALESIAYQTEDVLRALSSSIRSRPSELRVDGGASGNDFLMQLQADISSVEVVRPGILETTSRGAAFIAGIAAGIWHLDELPRLYRVERRFQPRMDRSKREDLYRGWKEAVRRSMGWSGYGRP</sequence>
<dbReference type="PROSITE" id="PS00933">
    <property type="entry name" value="FGGY_KINASES_1"/>
    <property type="match status" value="1"/>
</dbReference>
<feature type="binding site" evidence="9">
    <location>
        <position position="245"/>
    </location>
    <ligand>
        <name>sn-glycerol 3-phosphate</name>
        <dbReference type="ChEBI" id="CHEBI:57597"/>
    </ligand>
</feature>
<dbReference type="FunFam" id="3.30.420.40:FF:000008">
    <property type="entry name" value="Glycerol kinase"/>
    <property type="match status" value="1"/>
</dbReference>
<feature type="binding site" evidence="9">
    <location>
        <position position="16"/>
    </location>
    <ligand>
        <name>sn-glycerol 3-phosphate</name>
        <dbReference type="ChEBI" id="CHEBI:57597"/>
    </ligand>
</feature>
<evidence type="ECO:0000259" key="12">
    <source>
        <dbReference type="Pfam" id="PF02782"/>
    </source>
</evidence>
<feature type="binding site" evidence="9">
    <location>
        <position position="86"/>
    </location>
    <ligand>
        <name>glycerol</name>
        <dbReference type="ChEBI" id="CHEBI:17754"/>
    </ligand>
</feature>
<dbReference type="GO" id="GO:0005524">
    <property type="term" value="F:ATP binding"/>
    <property type="evidence" value="ECO:0007669"/>
    <property type="project" value="UniProtKB-UniRule"/>
</dbReference>
<comment type="pathway">
    <text evidence="1 9">Polyol metabolism; glycerol degradation via glycerol kinase pathway; sn-glycerol 3-phosphate from glycerol: step 1/1.</text>
</comment>
<dbReference type="Pfam" id="PF00370">
    <property type="entry name" value="FGGY_N"/>
    <property type="match status" value="1"/>
</dbReference>
<dbReference type="GO" id="GO:0019563">
    <property type="term" value="P:glycerol catabolic process"/>
    <property type="evidence" value="ECO:0007669"/>
    <property type="project" value="UniProtKB-UniRule"/>
</dbReference>
<feature type="binding site" evidence="9">
    <location>
        <position position="16"/>
    </location>
    <ligand>
        <name>ADP</name>
        <dbReference type="ChEBI" id="CHEBI:456216"/>
    </ligand>
</feature>
<evidence type="ECO:0000256" key="7">
    <source>
        <dbReference type="ARBA" id="ARBA00022840"/>
    </source>
</evidence>
<keyword evidence="4 9" id="KW-0547">Nucleotide-binding</keyword>
<feature type="binding site" evidence="9">
    <location>
        <position position="246"/>
    </location>
    <ligand>
        <name>glycerol</name>
        <dbReference type="ChEBI" id="CHEBI:17754"/>
    </ligand>
</feature>
<feature type="binding site" evidence="9">
    <location>
        <position position="18"/>
    </location>
    <ligand>
        <name>ATP</name>
        <dbReference type="ChEBI" id="CHEBI:30616"/>
    </ligand>
</feature>
<dbReference type="HAMAP" id="MF_00186">
    <property type="entry name" value="Glycerol_kin"/>
    <property type="match status" value="1"/>
</dbReference>
<dbReference type="EMBL" id="BMNY01000002">
    <property type="protein sequence ID" value="GGM76987.1"/>
    <property type="molecule type" value="Genomic_DNA"/>
</dbReference>
<dbReference type="PROSITE" id="PS00445">
    <property type="entry name" value="FGGY_KINASES_2"/>
    <property type="match status" value="1"/>
</dbReference>
<dbReference type="GO" id="GO:0006072">
    <property type="term" value="P:glycerol-3-phosphate metabolic process"/>
    <property type="evidence" value="ECO:0007669"/>
    <property type="project" value="InterPro"/>
</dbReference>
<dbReference type="InterPro" id="IPR018483">
    <property type="entry name" value="Carb_kinase_FGGY_CS"/>
</dbReference>
<dbReference type="InterPro" id="IPR018485">
    <property type="entry name" value="FGGY_C"/>
</dbReference>
<feature type="binding site" evidence="9">
    <location>
        <position position="16"/>
    </location>
    <ligand>
        <name>ATP</name>
        <dbReference type="ChEBI" id="CHEBI:30616"/>
    </ligand>
</feature>
<keyword evidence="3 9" id="KW-0808">Transferase</keyword>
<dbReference type="SUPFAM" id="SSF53067">
    <property type="entry name" value="Actin-like ATPase domain"/>
    <property type="match status" value="2"/>
</dbReference>
<feature type="binding site" evidence="9">
    <location>
        <position position="267"/>
    </location>
    <ligand>
        <name>ATP</name>
        <dbReference type="ChEBI" id="CHEBI:30616"/>
    </ligand>
</feature>
<feature type="binding site" evidence="9">
    <location>
        <position position="310"/>
    </location>
    <ligand>
        <name>ADP</name>
        <dbReference type="ChEBI" id="CHEBI:456216"/>
    </ligand>
</feature>
<feature type="binding site" evidence="9">
    <location>
        <position position="87"/>
    </location>
    <ligand>
        <name>glycerol</name>
        <dbReference type="ChEBI" id="CHEBI:17754"/>
    </ligand>
</feature>
<dbReference type="InterPro" id="IPR000577">
    <property type="entry name" value="Carb_kinase_FGGY"/>
</dbReference>
<keyword evidence="14" id="KW-1185">Reference proteome</keyword>
<evidence type="ECO:0000256" key="6">
    <source>
        <dbReference type="ARBA" id="ARBA00022798"/>
    </source>
</evidence>
<reference evidence="13" key="2">
    <citation type="submission" date="2022-09" db="EMBL/GenBank/DDBJ databases">
        <authorList>
            <person name="Sun Q."/>
            <person name="Ohkuma M."/>
        </authorList>
    </citation>
    <scope>NUCLEOTIDE SEQUENCE</scope>
    <source>
        <strain evidence="13">JCM 13583</strain>
    </source>
</reference>